<dbReference type="Pfam" id="PF01053">
    <property type="entry name" value="Cys_Met_Meta_PP"/>
    <property type="match status" value="1"/>
</dbReference>
<evidence type="ECO:0000256" key="2">
    <source>
        <dbReference type="ARBA" id="ARBA00022898"/>
    </source>
</evidence>
<reference evidence="5 6" key="1">
    <citation type="journal article" name="Sci. Rep.">
        <title>Telomere-to-telomere assembled and centromere annotated genomes of the two main subspecies of the button mushroom Agaricus bisporus reveal especially polymorphic chromosome ends.</title>
        <authorList>
            <person name="Sonnenberg A.S.M."/>
            <person name="Sedaghat-Telgerd N."/>
            <person name="Lavrijssen B."/>
            <person name="Ohm R.A."/>
            <person name="Hendrickx P.M."/>
            <person name="Scholtmeijer K."/>
            <person name="Baars J.J.P."/>
            <person name="van Peer A."/>
        </authorList>
    </citation>
    <scope>NUCLEOTIDE SEQUENCE [LARGE SCALE GENOMIC DNA]</scope>
    <source>
        <strain evidence="5 6">H119_p4</strain>
    </source>
</reference>
<dbReference type="GO" id="GO:0016846">
    <property type="term" value="F:carbon-sulfur lyase activity"/>
    <property type="evidence" value="ECO:0007669"/>
    <property type="project" value="TreeGrafter"/>
</dbReference>
<keyword evidence="2 3" id="KW-0663">Pyridoxal phosphate</keyword>
<organism evidence="5 6">
    <name type="scientific">Agaricus bisporus var. burnettii</name>
    <dbReference type="NCBI Taxonomy" id="192524"/>
    <lineage>
        <taxon>Eukaryota</taxon>
        <taxon>Fungi</taxon>
        <taxon>Dikarya</taxon>
        <taxon>Basidiomycota</taxon>
        <taxon>Agaricomycotina</taxon>
        <taxon>Agaricomycetes</taxon>
        <taxon>Agaricomycetidae</taxon>
        <taxon>Agaricales</taxon>
        <taxon>Agaricineae</taxon>
        <taxon>Agaricaceae</taxon>
        <taxon>Agaricus</taxon>
    </lineage>
</organism>
<dbReference type="GO" id="GO:0005737">
    <property type="term" value="C:cytoplasm"/>
    <property type="evidence" value="ECO:0007669"/>
    <property type="project" value="TreeGrafter"/>
</dbReference>
<dbReference type="Proteomes" id="UP000629468">
    <property type="component" value="Unassembled WGS sequence"/>
</dbReference>
<protein>
    <recommendedName>
        <fullName evidence="7">Cystathionine gamma-synthase</fullName>
    </recommendedName>
</protein>
<dbReference type="PIRSF" id="PIRSF001434">
    <property type="entry name" value="CGS"/>
    <property type="match status" value="1"/>
</dbReference>
<dbReference type="EMBL" id="JABXXO010000013">
    <property type="protein sequence ID" value="KAF7761551.1"/>
    <property type="molecule type" value="Genomic_DNA"/>
</dbReference>
<accession>A0A8H7C383</accession>
<name>A0A8H7C383_AGABI</name>
<comment type="similarity">
    <text evidence="4">Belongs to the trans-sulfuration enzymes family.</text>
</comment>
<evidence type="ECO:0008006" key="7">
    <source>
        <dbReference type="Google" id="ProtNLM"/>
    </source>
</evidence>
<dbReference type="InterPro" id="IPR015424">
    <property type="entry name" value="PyrdxlP-dep_Trfase"/>
</dbReference>
<dbReference type="PANTHER" id="PTHR11808:SF35">
    <property type="entry name" value="CYSTATHIONINE GAMMA-SYNTHASE (AFU_ORTHOLOGUE AFUA_7G01590)"/>
    <property type="match status" value="1"/>
</dbReference>
<evidence type="ECO:0000256" key="3">
    <source>
        <dbReference type="PIRSR" id="PIRSR001434-2"/>
    </source>
</evidence>
<comment type="cofactor">
    <cofactor evidence="1 4">
        <name>pyridoxal 5'-phosphate</name>
        <dbReference type="ChEBI" id="CHEBI:597326"/>
    </cofactor>
</comment>
<dbReference type="PANTHER" id="PTHR11808">
    <property type="entry name" value="TRANS-SULFURATION ENZYME FAMILY MEMBER"/>
    <property type="match status" value="1"/>
</dbReference>
<dbReference type="InterPro" id="IPR015421">
    <property type="entry name" value="PyrdxlP-dep_Trfase_major"/>
</dbReference>
<evidence type="ECO:0000313" key="6">
    <source>
        <dbReference type="Proteomes" id="UP000629468"/>
    </source>
</evidence>
<dbReference type="AlphaFoldDB" id="A0A8H7C383"/>
<dbReference type="GO" id="GO:0019346">
    <property type="term" value="P:transsulfuration"/>
    <property type="evidence" value="ECO:0007669"/>
    <property type="project" value="InterPro"/>
</dbReference>
<evidence type="ECO:0000256" key="1">
    <source>
        <dbReference type="ARBA" id="ARBA00001933"/>
    </source>
</evidence>
<evidence type="ECO:0000256" key="4">
    <source>
        <dbReference type="RuleBase" id="RU362118"/>
    </source>
</evidence>
<evidence type="ECO:0000313" key="5">
    <source>
        <dbReference type="EMBL" id="KAF7761551.1"/>
    </source>
</evidence>
<sequence length="409" mass="45477">MKEKLFLSPSMKKTQLSGTDLIHGDHTFSYYKGAGGPVAPPISVSATFRSPHPDTNSTHYTKMDNRNPERHLYSRYTQDVSTRAEHILSKILNGYAITYTSGVNAAFAALMQYHPKRIAFREIYLGCLVGIEIYRKSRPEVELVDLDADFKPGDLCWIETPSNPEGESKDIQYYANKVHKAGGKLVVDSTFGPPPLQDPFQFGADCVMHSGTKYLGGHSDLLCGVLVVKTAEEWNELHHTRTYTGNVMGSLESWLLLRSLKTLHLRVARQSESATALAQWLRNLSKTPKDQVFDGVPGGIVTKVWHSSLQEADARGFHPKNQMTGGFNATFSIEVANTRIASKLPHELKYFMPATSLGAVESLVEYRADTDSRVNAKLVRFSIGVEELEDLKADLRQAFQKLGSAQAKL</sequence>
<feature type="modified residue" description="N6-(pyridoxal phosphate)lysine" evidence="3">
    <location>
        <position position="213"/>
    </location>
</feature>
<proteinExistence type="inferred from homology"/>
<dbReference type="Gene3D" id="3.90.1150.10">
    <property type="entry name" value="Aspartate Aminotransferase, domain 1"/>
    <property type="match status" value="1"/>
</dbReference>
<dbReference type="InterPro" id="IPR000277">
    <property type="entry name" value="Cys/Met-Metab_PyrdxlP-dep_enz"/>
</dbReference>
<comment type="caution">
    <text evidence="5">The sequence shown here is derived from an EMBL/GenBank/DDBJ whole genome shotgun (WGS) entry which is preliminary data.</text>
</comment>
<gene>
    <name evidence="5" type="ORF">Agabi119p4_9543</name>
</gene>
<dbReference type="InterPro" id="IPR015422">
    <property type="entry name" value="PyrdxlP-dep_Trfase_small"/>
</dbReference>
<dbReference type="Gene3D" id="3.40.640.10">
    <property type="entry name" value="Type I PLP-dependent aspartate aminotransferase-like (Major domain)"/>
    <property type="match status" value="1"/>
</dbReference>
<dbReference type="SUPFAM" id="SSF53383">
    <property type="entry name" value="PLP-dependent transferases"/>
    <property type="match status" value="1"/>
</dbReference>
<dbReference type="GO" id="GO:0030170">
    <property type="term" value="F:pyridoxal phosphate binding"/>
    <property type="evidence" value="ECO:0007669"/>
    <property type="project" value="InterPro"/>
</dbReference>